<gene>
    <name evidence="2" type="ORF">Ark11_1045</name>
</gene>
<reference evidence="3" key="1">
    <citation type="submission" date="2015-11" db="EMBL/GenBank/DDBJ databases">
        <authorList>
            <person name="Seth-Smith H.M.B."/>
        </authorList>
    </citation>
    <scope>NUCLEOTIDE SEQUENCE [LARGE SCALE GENOMIC DNA]</scope>
    <source>
        <strain evidence="3">2013Ark11</strain>
    </source>
</reference>
<keyword evidence="1" id="KW-1133">Transmembrane helix</keyword>
<evidence type="ECO:0000313" key="2">
    <source>
        <dbReference type="EMBL" id="CUT17861.1"/>
    </source>
</evidence>
<dbReference type="EMBL" id="LN906597">
    <property type="protein sequence ID" value="CUT17861.1"/>
    <property type="molecule type" value="Genomic_DNA"/>
</dbReference>
<dbReference type="Proteomes" id="UP000198651">
    <property type="component" value="Chromosome I"/>
</dbReference>
<protein>
    <submittedName>
        <fullName evidence="2">Putative membrane protein, DUF2818 family</fullName>
    </submittedName>
</protein>
<evidence type="ECO:0000256" key="1">
    <source>
        <dbReference type="SAM" id="Phobius"/>
    </source>
</evidence>
<accession>A0A0S4M263</accession>
<dbReference type="AlphaFoldDB" id="A0A0S4M263"/>
<feature type="transmembrane region" description="Helical" evidence="1">
    <location>
        <begin position="6"/>
        <end position="29"/>
    </location>
</feature>
<organism evidence="2 3">
    <name type="scientific">Candidatus Ichthyocystis hellenicum</name>
    <dbReference type="NCBI Taxonomy" id="1561003"/>
    <lineage>
        <taxon>Bacteria</taxon>
        <taxon>Pseudomonadati</taxon>
        <taxon>Pseudomonadota</taxon>
        <taxon>Betaproteobacteria</taxon>
        <taxon>Burkholderiales</taxon>
        <taxon>Candidatus Ichthyocystis</taxon>
    </lineage>
</organism>
<proteinExistence type="predicted"/>
<dbReference type="STRING" id="1561003.Ark11_1045"/>
<keyword evidence="3" id="KW-1185">Reference proteome</keyword>
<dbReference type="RefSeq" id="WP_092343602.1">
    <property type="nucleotide sequence ID" value="NZ_LN906597.1"/>
</dbReference>
<dbReference type="OrthoDB" id="5785537at2"/>
<sequence length="103" mass="12525">MELAYISIIFLATFLANLPFFLDSFLIFFRCRVKKLYLILIELFLFYLLVLMFSLLCEYRFSSIYHKNWVFYVVTLCGFAVLSYPGFVLRYLLKRKKYHEQDL</sequence>
<dbReference type="InterPro" id="IPR016768">
    <property type="entry name" value="UCP019883"/>
</dbReference>
<feature type="transmembrane region" description="Helical" evidence="1">
    <location>
        <begin position="69"/>
        <end position="93"/>
    </location>
</feature>
<feature type="transmembrane region" description="Helical" evidence="1">
    <location>
        <begin position="36"/>
        <end position="57"/>
    </location>
</feature>
<keyword evidence="1" id="KW-0812">Transmembrane</keyword>
<evidence type="ECO:0000313" key="3">
    <source>
        <dbReference type="Proteomes" id="UP000198651"/>
    </source>
</evidence>
<dbReference type="Pfam" id="PF10993">
    <property type="entry name" value="DUF2818"/>
    <property type="match status" value="1"/>
</dbReference>
<name>A0A0S4M263_9BURK</name>
<keyword evidence="1" id="KW-0472">Membrane</keyword>